<organism evidence="3 4">
    <name type="scientific">Dioscorea zingiberensis</name>
    <dbReference type="NCBI Taxonomy" id="325984"/>
    <lineage>
        <taxon>Eukaryota</taxon>
        <taxon>Viridiplantae</taxon>
        <taxon>Streptophyta</taxon>
        <taxon>Embryophyta</taxon>
        <taxon>Tracheophyta</taxon>
        <taxon>Spermatophyta</taxon>
        <taxon>Magnoliopsida</taxon>
        <taxon>Liliopsida</taxon>
        <taxon>Dioscoreales</taxon>
        <taxon>Dioscoreaceae</taxon>
        <taxon>Dioscorea</taxon>
    </lineage>
</organism>
<evidence type="ECO:0000313" key="3">
    <source>
        <dbReference type="EMBL" id="KAJ0978630.1"/>
    </source>
</evidence>
<dbReference type="PROSITE" id="PS50006">
    <property type="entry name" value="FHA_DOMAIN"/>
    <property type="match status" value="1"/>
</dbReference>
<protein>
    <recommendedName>
        <fullName evidence="2">FHA domain-containing protein</fullName>
    </recommendedName>
</protein>
<gene>
    <name evidence="3" type="ORF">J5N97_014104</name>
</gene>
<feature type="region of interest" description="Disordered" evidence="1">
    <location>
        <begin position="117"/>
        <end position="138"/>
    </location>
</feature>
<feature type="domain" description="FHA" evidence="2">
    <location>
        <begin position="28"/>
        <end position="80"/>
    </location>
</feature>
<feature type="region of interest" description="Disordered" evidence="1">
    <location>
        <begin position="73"/>
        <end position="92"/>
    </location>
</feature>
<reference evidence="3" key="1">
    <citation type="submission" date="2021-03" db="EMBL/GenBank/DDBJ databases">
        <authorList>
            <person name="Li Z."/>
            <person name="Yang C."/>
        </authorList>
    </citation>
    <scope>NUCLEOTIDE SEQUENCE</scope>
    <source>
        <strain evidence="3">Dzin_1.0</strain>
        <tissue evidence="3">Leaf</tissue>
    </source>
</reference>
<sequence length="192" mass="21237">MANIKLHLKIVKGPRHGETIECLPGSLIRIGRILRGNTFAIKDPGISQKHLSFQFDAAAARWTVSDLQTSNGSFLNGDPISPSAPAPLSDGDSIKIGESTSISISISVLEPEIVEPKKERRGRGRKPRVPEVEPEVEPNVEDDMEKMTLGEWFDRMEKYLPAVINEAAEEIIADLRSKSLKFDEFLATNPPH</sequence>
<dbReference type="EMBL" id="JAGGNH010000003">
    <property type="protein sequence ID" value="KAJ0978630.1"/>
    <property type="molecule type" value="Genomic_DNA"/>
</dbReference>
<name>A0A9D5HJ68_9LILI</name>
<keyword evidence="4" id="KW-1185">Reference proteome</keyword>
<accession>A0A9D5HJ68</accession>
<dbReference type="InterPro" id="IPR050923">
    <property type="entry name" value="Cell_Proc_Reg/RNA_Proc"/>
</dbReference>
<dbReference type="InterPro" id="IPR000253">
    <property type="entry name" value="FHA_dom"/>
</dbReference>
<dbReference type="SMART" id="SM00240">
    <property type="entry name" value="FHA"/>
    <property type="match status" value="1"/>
</dbReference>
<dbReference type="AlphaFoldDB" id="A0A9D5HJ68"/>
<evidence type="ECO:0000259" key="2">
    <source>
        <dbReference type="PROSITE" id="PS50006"/>
    </source>
</evidence>
<dbReference type="Pfam" id="PF00498">
    <property type="entry name" value="FHA"/>
    <property type="match status" value="1"/>
</dbReference>
<dbReference type="SUPFAM" id="SSF49879">
    <property type="entry name" value="SMAD/FHA domain"/>
    <property type="match status" value="1"/>
</dbReference>
<dbReference type="Gene3D" id="2.60.200.20">
    <property type="match status" value="1"/>
</dbReference>
<proteinExistence type="predicted"/>
<comment type="caution">
    <text evidence="3">The sequence shown here is derived from an EMBL/GenBank/DDBJ whole genome shotgun (WGS) entry which is preliminary data.</text>
</comment>
<dbReference type="OrthoDB" id="687730at2759"/>
<dbReference type="PANTHER" id="PTHR23308">
    <property type="entry name" value="NUCLEAR INHIBITOR OF PROTEIN PHOSPHATASE-1"/>
    <property type="match status" value="1"/>
</dbReference>
<dbReference type="Proteomes" id="UP001085076">
    <property type="component" value="Miscellaneous, Linkage group lg03"/>
</dbReference>
<reference evidence="3" key="2">
    <citation type="journal article" date="2022" name="Hortic Res">
        <title>The genome of Dioscorea zingiberensis sheds light on the biosynthesis, origin and evolution of the medicinally important diosgenin saponins.</title>
        <authorList>
            <person name="Li Y."/>
            <person name="Tan C."/>
            <person name="Li Z."/>
            <person name="Guo J."/>
            <person name="Li S."/>
            <person name="Chen X."/>
            <person name="Wang C."/>
            <person name="Dai X."/>
            <person name="Yang H."/>
            <person name="Song W."/>
            <person name="Hou L."/>
            <person name="Xu J."/>
            <person name="Tong Z."/>
            <person name="Xu A."/>
            <person name="Yuan X."/>
            <person name="Wang W."/>
            <person name="Yang Q."/>
            <person name="Chen L."/>
            <person name="Sun Z."/>
            <person name="Wang K."/>
            <person name="Pan B."/>
            <person name="Chen J."/>
            <person name="Bao Y."/>
            <person name="Liu F."/>
            <person name="Qi X."/>
            <person name="Gang D.R."/>
            <person name="Wen J."/>
            <person name="Li J."/>
        </authorList>
    </citation>
    <scope>NUCLEOTIDE SEQUENCE</scope>
    <source>
        <strain evidence="3">Dzin_1.0</strain>
    </source>
</reference>
<dbReference type="InterPro" id="IPR008984">
    <property type="entry name" value="SMAD_FHA_dom_sf"/>
</dbReference>
<evidence type="ECO:0000313" key="4">
    <source>
        <dbReference type="Proteomes" id="UP001085076"/>
    </source>
</evidence>
<evidence type="ECO:0000256" key="1">
    <source>
        <dbReference type="SAM" id="MobiDB-lite"/>
    </source>
</evidence>